<keyword evidence="4" id="KW-0676">Redox-active center</keyword>
<gene>
    <name evidence="6" type="ORF">CH92_07075</name>
</gene>
<dbReference type="PROSITE" id="PS51352">
    <property type="entry name" value="THIOREDOXIN_2"/>
    <property type="match status" value="1"/>
</dbReference>
<dbReference type="PANTHER" id="PTHR42852">
    <property type="entry name" value="THIOL:DISULFIDE INTERCHANGE PROTEIN DSBE"/>
    <property type="match status" value="1"/>
</dbReference>
<dbReference type="CDD" id="cd02966">
    <property type="entry name" value="TlpA_like_family"/>
    <property type="match status" value="1"/>
</dbReference>
<dbReference type="GO" id="GO:0030313">
    <property type="term" value="C:cell envelope"/>
    <property type="evidence" value="ECO:0007669"/>
    <property type="project" value="UniProtKB-SubCell"/>
</dbReference>
<dbReference type="InterPro" id="IPR036249">
    <property type="entry name" value="Thioredoxin-like_sf"/>
</dbReference>
<dbReference type="PATRIC" id="fig|316.77.peg.1413"/>
<dbReference type="KEGG" id="pstt:CH92_07075"/>
<name>W8QW85_STUST</name>
<dbReference type="InterPro" id="IPR017937">
    <property type="entry name" value="Thioredoxin_CS"/>
</dbReference>
<evidence type="ECO:0000256" key="4">
    <source>
        <dbReference type="ARBA" id="ARBA00023284"/>
    </source>
</evidence>
<evidence type="ECO:0000256" key="1">
    <source>
        <dbReference type="ARBA" id="ARBA00004196"/>
    </source>
</evidence>
<dbReference type="InterPro" id="IPR050553">
    <property type="entry name" value="Thioredoxin_ResA/DsbE_sf"/>
</dbReference>
<dbReference type="GO" id="GO:0015036">
    <property type="term" value="F:disulfide oxidoreductase activity"/>
    <property type="evidence" value="ECO:0007669"/>
    <property type="project" value="UniProtKB-ARBA"/>
</dbReference>
<dbReference type="AlphaFoldDB" id="W8QW85"/>
<dbReference type="InterPro" id="IPR000866">
    <property type="entry name" value="AhpC/TSA"/>
</dbReference>
<accession>W8QW85</accession>
<proteinExistence type="predicted"/>
<protein>
    <submittedName>
        <fullName evidence="6">Peroxiredoxin</fullName>
    </submittedName>
</protein>
<dbReference type="GO" id="GO:0017004">
    <property type="term" value="P:cytochrome complex assembly"/>
    <property type="evidence" value="ECO:0007669"/>
    <property type="project" value="UniProtKB-KW"/>
</dbReference>
<dbReference type="PROSITE" id="PS00194">
    <property type="entry name" value="THIOREDOXIN_1"/>
    <property type="match status" value="1"/>
</dbReference>
<dbReference type="SUPFAM" id="SSF52833">
    <property type="entry name" value="Thioredoxin-like"/>
    <property type="match status" value="1"/>
</dbReference>
<sequence>MIKRSIGLVSVLISLMLAGCSEDWGPDQHGAAVSSQQLEGQWLLINYWAEWCGPCRTEIPELNALDQSRDDVTVLGVNFDGLQGDELIAAADALGIGFRVLSVDPAERLDLPRSTVLPVTYIVDGAGEVRESLVGDQTAEGLQAHLKRLGR</sequence>
<reference evidence="6 7" key="2">
    <citation type="submission" date="2014-03" db="EMBL/GenBank/DDBJ databases">
        <authorList>
            <person name="Baltrus D."/>
            <person name="Dougherty K."/>
        </authorList>
    </citation>
    <scope>NUCLEOTIDE SEQUENCE</scope>
    <source>
        <strain evidence="6 7">28a24</strain>
    </source>
</reference>
<dbReference type="Pfam" id="PF00578">
    <property type="entry name" value="AhpC-TSA"/>
    <property type="match status" value="1"/>
</dbReference>
<dbReference type="PROSITE" id="PS51257">
    <property type="entry name" value="PROKAR_LIPOPROTEIN"/>
    <property type="match status" value="1"/>
</dbReference>
<keyword evidence="2" id="KW-0201">Cytochrome c-type biogenesis</keyword>
<dbReference type="RefSeq" id="WP_025241053.1">
    <property type="nucleotide sequence ID" value="NZ_CP007441.1"/>
</dbReference>
<dbReference type="PANTHER" id="PTHR42852:SF6">
    <property type="entry name" value="THIOL:DISULFIDE INTERCHANGE PROTEIN DSBE"/>
    <property type="match status" value="1"/>
</dbReference>
<evidence type="ECO:0000259" key="5">
    <source>
        <dbReference type="PROSITE" id="PS51352"/>
    </source>
</evidence>
<evidence type="ECO:0000313" key="7">
    <source>
        <dbReference type="Proteomes" id="UP000019522"/>
    </source>
</evidence>
<organism evidence="6 7">
    <name type="scientific">Stutzerimonas stutzeri</name>
    <name type="common">Pseudomonas stutzeri</name>
    <dbReference type="NCBI Taxonomy" id="316"/>
    <lineage>
        <taxon>Bacteria</taxon>
        <taxon>Pseudomonadati</taxon>
        <taxon>Pseudomonadota</taxon>
        <taxon>Gammaproteobacteria</taxon>
        <taxon>Pseudomonadales</taxon>
        <taxon>Pseudomonadaceae</taxon>
        <taxon>Stutzerimonas</taxon>
    </lineage>
</organism>
<dbReference type="OrthoDB" id="9796554at2"/>
<dbReference type="InterPro" id="IPR013766">
    <property type="entry name" value="Thioredoxin_domain"/>
</dbReference>
<comment type="subcellular location">
    <subcellularLocation>
        <location evidence="1">Cell envelope</location>
    </subcellularLocation>
</comment>
<dbReference type="Gene3D" id="3.40.30.10">
    <property type="entry name" value="Glutaredoxin"/>
    <property type="match status" value="1"/>
</dbReference>
<dbReference type="Proteomes" id="UP000019522">
    <property type="component" value="Chromosome"/>
</dbReference>
<dbReference type="GO" id="GO:0016209">
    <property type="term" value="F:antioxidant activity"/>
    <property type="evidence" value="ECO:0007669"/>
    <property type="project" value="InterPro"/>
</dbReference>
<feature type="domain" description="Thioredoxin" evidence="5">
    <location>
        <begin position="11"/>
        <end position="151"/>
    </location>
</feature>
<evidence type="ECO:0000313" key="6">
    <source>
        <dbReference type="EMBL" id="AHL74880.1"/>
    </source>
</evidence>
<keyword evidence="3" id="KW-1015">Disulfide bond</keyword>
<dbReference type="EMBL" id="CP007441">
    <property type="protein sequence ID" value="AHL74880.1"/>
    <property type="molecule type" value="Genomic_DNA"/>
</dbReference>
<reference evidence="7" key="1">
    <citation type="journal article" date="2014" name="Genome Announc.">
        <title>Complete Genome Sequence of the Highly Transformable Pseudomonas stutzeri Strain 28a24.</title>
        <authorList>
            <person name="Smith B.A."/>
            <person name="Dougherty K.M."/>
            <person name="Baltrus D.A."/>
        </authorList>
    </citation>
    <scope>NUCLEOTIDE SEQUENCE [LARGE SCALE GENOMIC DNA]</scope>
    <source>
        <strain evidence="7">28a24</strain>
    </source>
</reference>
<evidence type="ECO:0000256" key="3">
    <source>
        <dbReference type="ARBA" id="ARBA00023157"/>
    </source>
</evidence>
<evidence type="ECO:0000256" key="2">
    <source>
        <dbReference type="ARBA" id="ARBA00022748"/>
    </source>
</evidence>